<feature type="region of interest" description="Disordered" evidence="1">
    <location>
        <begin position="43"/>
        <end position="69"/>
    </location>
</feature>
<dbReference type="EMBL" id="JAWDJX010000061">
    <property type="protein sequence ID" value="KAK3047481.1"/>
    <property type="molecule type" value="Genomic_DNA"/>
</dbReference>
<gene>
    <name evidence="2" type="ORF">LTR09_011110</name>
</gene>
<sequence>MPLPQSTDKLPRNDSFSTNDITNAFKASATKPRNHLSLKVVQQDETAVPPPSPHESRPASAYGHREVRR</sequence>
<dbReference type="Proteomes" id="UP001271007">
    <property type="component" value="Unassembled WGS sequence"/>
</dbReference>
<reference evidence="2" key="1">
    <citation type="submission" date="2023-04" db="EMBL/GenBank/DDBJ databases">
        <title>Black Yeasts Isolated from many extreme environments.</title>
        <authorList>
            <person name="Coleine C."/>
            <person name="Stajich J.E."/>
            <person name="Selbmann L."/>
        </authorList>
    </citation>
    <scope>NUCLEOTIDE SEQUENCE</scope>
    <source>
        <strain evidence="2">CCFEE 5312</strain>
    </source>
</reference>
<name>A0AAJ0DCL4_9PEZI</name>
<evidence type="ECO:0000313" key="2">
    <source>
        <dbReference type="EMBL" id="KAK3047481.1"/>
    </source>
</evidence>
<protein>
    <submittedName>
        <fullName evidence="2">Uncharacterized protein</fullName>
    </submittedName>
</protein>
<evidence type="ECO:0000313" key="3">
    <source>
        <dbReference type="Proteomes" id="UP001271007"/>
    </source>
</evidence>
<comment type="caution">
    <text evidence="2">The sequence shown here is derived from an EMBL/GenBank/DDBJ whole genome shotgun (WGS) entry which is preliminary data.</text>
</comment>
<accession>A0AAJ0DCL4</accession>
<organism evidence="2 3">
    <name type="scientific">Extremus antarcticus</name>
    <dbReference type="NCBI Taxonomy" id="702011"/>
    <lineage>
        <taxon>Eukaryota</taxon>
        <taxon>Fungi</taxon>
        <taxon>Dikarya</taxon>
        <taxon>Ascomycota</taxon>
        <taxon>Pezizomycotina</taxon>
        <taxon>Dothideomycetes</taxon>
        <taxon>Dothideomycetidae</taxon>
        <taxon>Mycosphaerellales</taxon>
        <taxon>Extremaceae</taxon>
        <taxon>Extremus</taxon>
    </lineage>
</organism>
<dbReference type="AlphaFoldDB" id="A0AAJ0DCL4"/>
<keyword evidence="3" id="KW-1185">Reference proteome</keyword>
<evidence type="ECO:0000256" key="1">
    <source>
        <dbReference type="SAM" id="MobiDB-lite"/>
    </source>
</evidence>
<proteinExistence type="predicted"/>